<protein>
    <submittedName>
        <fullName evidence="1">Uncharacterized protein</fullName>
    </submittedName>
</protein>
<dbReference type="RefSeq" id="WP_263076299.1">
    <property type="nucleotide sequence ID" value="NZ_CP089977.1"/>
</dbReference>
<proteinExistence type="predicted"/>
<dbReference type="EMBL" id="CP089977">
    <property type="protein sequence ID" value="UXZ04804.1"/>
    <property type="molecule type" value="Genomic_DNA"/>
</dbReference>
<dbReference type="Proteomes" id="UP001063782">
    <property type="component" value="Chromosome"/>
</dbReference>
<reference evidence="1" key="1">
    <citation type="submission" date="2021-12" db="EMBL/GenBank/DDBJ databases">
        <title>taxonomy of Moraxella sp. ZY201224.</title>
        <authorList>
            <person name="Li F."/>
        </authorList>
    </citation>
    <scope>NUCLEOTIDE SEQUENCE</scope>
    <source>
        <strain evidence="1">ZY201224</strain>
    </source>
</reference>
<sequence length="81" mass="9596">MHNSNKFNSCKICGYYESGWFPWGVDGRTPSFDICPQCNVQFGYEDCNDEAIKSYRKVYEEMIKYDQNKKNFHTYIHGCSK</sequence>
<organism evidence="1 2">
    <name type="scientific">Moraxella nasicaprae</name>
    <dbReference type="NCBI Taxonomy" id="2904122"/>
    <lineage>
        <taxon>Bacteria</taxon>
        <taxon>Pseudomonadati</taxon>
        <taxon>Pseudomonadota</taxon>
        <taxon>Gammaproteobacteria</taxon>
        <taxon>Moraxellales</taxon>
        <taxon>Moraxellaceae</taxon>
        <taxon>Moraxella</taxon>
    </lineage>
</organism>
<keyword evidence="2" id="KW-1185">Reference proteome</keyword>
<name>A0ABY6F442_9GAMM</name>
<evidence type="ECO:0000313" key="2">
    <source>
        <dbReference type="Proteomes" id="UP001063782"/>
    </source>
</evidence>
<evidence type="ECO:0000313" key="1">
    <source>
        <dbReference type="EMBL" id="UXZ04804.1"/>
    </source>
</evidence>
<gene>
    <name evidence="1" type="ORF">LU297_09630</name>
</gene>
<accession>A0ABY6F442</accession>